<name>A0A564SHB6_9FIRM</name>
<accession>A0A564SHB6</accession>
<dbReference type="EMBL" id="CABHNI010000009">
    <property type="protein sequence ID" value="VUW93940.1"/>
    <property type="molecule type" value="Genomic_DNA"/>
</dbReference>
<proteinExistence type="predicted"/>
<dbReference type="Gene3D" id="1.10.10.1190">
    <property type="entry name" value="Antirestriction protein ArdA, domain 3"/>
    <property type="match status" value="1"/>
</dbReference>
<reference evidence="1 2" key="1">
    <citation type="submission" date="2019-07" db="EMBL/GenBank/DDBJ databases">
        <authorList>
            <person name="Hibberd C M."/>
            <person name="Gehrig L. J."/>
            <person name="Chang H.-W."/>
            <person name="Venkatesh S."/>
        </authorList>
    </citation>
    <scope>NUCLEOTIDE SEQUENCE [LARGE SCALE GENOMIC DNA]</scope>
    <source>
        <strain evidence="1">Dorea_formicigenerans_SSTS_Bg7063</strain>
    </source>
</reference>
<dbReference type="InterPro" id="IPR041893">
    <property type="entry name" value="ArdA_dom3"/>
</dbReference>
<evidence type="ECO:0000313" key="2">
    <source>
        <dbReference type="Proteomes" id="UP000358366"/>
    </source>
</evidence>
<sequence>MKELRVCIESALPDEEVKKEWFTLPIDEEDVLEKLGVDVENDAYRIIETDVPFKTDIKENTSVWRLNDLFYTFLTLPYFMQLDCELLMERLPSLDLLHAYHHAIHFYEGAVSMIEVARRKMIEYNSITEEAIHYMDLEKFAGYLEENGRFLKTEHGIYQLP</sequence>
<organism evidence="1 2">
    <name type="scientific">Dorea formicigenerans</name>
    <dbReference type="NCBI Taxonomy" id="39486"/>
    <lineage>
        <taxon>Bacteria</taxon>
        <taxon>Bacillati</taxon>
        <taxon>Bacillota</taxon>
        <taxon>Clostridia</taxon>
        <taxon>Lachnospirales</taxon>
        <taxon>Lachnospiraceae</taxon>
        <taxon>Dorea</taxon>
    </lineage>
</organism>
<protein>
    <submittedName>
        <fullName evidence="1">Antirestriction protein (ArdA)</fullName>
    </submittedName>
</protein>
<gene>
    <name evidence="1" type="ORF">DFSSTS7063_00357</name>
</gene>
<dbReference type="Proteomes" id="UP000358366">
    <property type="component" value="Unassembled WGS sequence"/>
</dbReference>
<dbReference type="AlphaFoldDB" id="A0A564SHB6"/>
<evidence type="ECO:0000313" key="1">
    <source>
        <dbReference type="EMBL" id="VUW93940.1"/>
    </source>
</evidence>
<dbReference type="RefSeq" id="WP_095926805.1">
    <property type="nucleotide sequence ID" value="NZ_CABHNI010000009.1"/>
</dbReference>